<evidence type="ECO:0000256" key="6">
    <source>
        <dbReference type="ARBA" id="ARBA00044208"/>
    </source>
</evidence>
<comment type="caution">
    <text evidence="10">The sequence shown here is derived from an EMBL/GenBank/DDBJ whole genome shotgun (WGS) entry which is preliminary data.</text>
</comment>
<dbReference type="PANTHER" id="PTHR45860:SF1">
    <property type="entry name" value="TRANSLATION INITIATION FACTOR EIF-2B SUBUNIT ALPHA"/>
    <property type="match status" value="1"/>
</dbReference>
<protein>
    <recommendedName>
        <fullName evidence="6">Translation initiation factor eIF2B subunit alpha</fullName>
    </recommendedName>
    <alternativeName>
        <fullName evidence="7">eIF2B GDP-GTP exchange factor subunit alpha</fullName>
    </alternativeName>
</protein>
<evidence type="ECO:0000256" key="9">
    <source>
        <dbReference type="RuleBase" id="RU003814"/>
    </source>
</evidence>
<reference evidence="10 11" key="1">
    <citation type="submission" date="2023-04" db="EMBL/GenBank/DDBJ databases">
        <title>Genome of Basidiobolus ranarum AG-B5.</title>
        <authorList>
            <person name="Stajich J.E."/>
            <person name="Carter-House D."/>
            <person name="Gryganskyi A."/>
        </authorList>
    </citation>
    <scope>NUCLEOTIDE SEQUENCE [LARGE SCALE GENOMIC DNA]</scope>
    <source>
        <strain evidence="10 11">AG-B5</strain>
    </source>
</reference>
<comment type="similarity">
    <text evidence="2 9">Belongs to the eIF-2B alpha/beta/delta subunits family.</text>
</comment>
<keyword evidence="11" id="KW-1185">Reference proteome</keyword>
<evidence type="ECO:0000256" key="2">
    <source>
        <dbReference type="ARBA" id="ARBA00007251"/>
    </source>
</evidence>
<dbReference type="InterPro" id="IPR000649">
    <property type="entry name" value="IF-2B-related"/>
</dbReference>
<dbReference type="InterPro" id="IPR042529">
    <property type="entry name" value="IF_2B-like_C"/>
</dbReference>
<dbReference type="SUPFAM" id="SSF100950">
    <property type="entry name" value="NagB/RpiA/CoA transferase-like"/>
    <property type="match status" value="1"/>
</dbReference>
<evidence type="ECO:0000256" key="7">
    <source>
        <dbReference type="ARBA" id="ARBA00044236"/>
    </source>
</evidence>
<name>A0ABR2WBV2_9FUNG</name>
<comment type="subcellular location">
    <subcellularLocation>
        <location evidence="1">Cytoplasm</location>
        <location evidence="1">Cytosol</location>
    </subcellularLocation>
</comment>
<evidence type="ECO:0000256" key="4">
    <source>
        <dbReference type="ARBA" id="ARBA00022540"/>
    </source>
</evidence>
<keyword evidence="5" id="KW-0648">Protein biosynthesis</keyword>
<evidence type="ECO:0000256" key="3">
    <source>
        <dbReference type="ARBA" id="ARBA00022490"/>
    </source>
</evidence>
<keyword evidence="4 10" id="KW-0396">Initiation factor</keyword>
<gene>
    <name evidence="10" type="primary">GCN3_1</name>
    <name evidence="10" type="ORF">K7432_000005</name>
</gene>
<sequence>MSTGIALKVDFNVKKYFHDLMSNDSDISMPVAAILSLVEVIKHSKASTMSEFMQMLEEASLSLKTSTRNSISLSAGCDLYMRFVTRTIHDLSDFEACKNHLIARGKLFKEKATDCRKSIASLGCQFIKDDETILIHSFSRVVMLLLLKAASQNKRFRVYVTESRPLCKGLEAAKVLREAGIPTTIILDTAVGYIMEKVDAVFVGAEGVVENGGVINQIGTYQLAIVAKAANKPFYVVAESFKFVRLFPLNQYDLPTITLNTLSFDDIDQPNDTEYLEETAYVAKNPCVDYTPPEYVTLLFTDLGVLTPSGVSDELIKLHY</sequence>
<dbReference type="GO" id="GO:0003743">
    <property type="term" value="F:translation initiation factor activity"/>
    <property type="evidence" value="ECO:0007669"/>
    <property type="project" value="UniProtKB-KW"/>
</dbReference>
<dbReference type="InterPro" id="IPR037171">
    <property type="entry name" value="NagB/RpiA_transferase-like"/>
</dbReference>
<evidence type="ECO:0000256" key="5">
    <source>
        <dbReference type="ARBA" id="ARBA00022917"/>
    </source>
</evidence>
<dbReference type="Pfam" id="PF01008">
    <property type="entry name" value="IF-2B"/>
    <property type="match status" value="1"/>
</dbReference>
<dbReference type="EMBL" id="JASJQH010006876">
    <property type="protein sequence ID" value="KAK9729757.1"/>
    <property type="molecule type" value="Genomic_DNA"/>
</dbReference>
<comment type="subunit">
    <text evidence="8">Component of the translation initiation factor 2B (eIF2B) complex which is a heterodecamer of two sets of five different subunits: alpha, beta, gamma, delta and epsilon. Subunits alpha, beta and delta comprise a regulatory subcomplex and subunits epsilon and gamma comprise a catalytic subcomplex. Within the complex, the hexameric regulatory complex resides at the center, with the two heterodimeric catalytic subcomplexes bound on opposite sides.</text>
</comment>
<evidence type="ECO:0000256" key="8">
    <source>
        <dbReference type="ARBA" id="ARBA00046432"/>
    </source>
</evidence>
<dbReference type="InterPro" id="IPR051501">
    <property type="entry name" value="eIF2B_alpha/beta/delta"/>
</dbReference>
<dbReference type="Gene3D" id="3.40.50.10470">
    <property type="entry name" value="Translation initiation factor eif-2b, domain 2"/>
    <property type="match status" value="1"/>
</dbReference>
<evidence type="ECO:0000256" key="1">
    <source>
        <dbReference type="ARBA" id="ARBA00004514"/>
    </source>
</evidence>
<dbReference type="Proteomes" id="UP001479436">
    <property type="component" value="Unassembled WGS sequence"/>
</dbReference>
<dbReference type="Gene3D" id="1.20.120.1070">
    <property type="entry name" value="Translation initiation factor eIF-2B, N-terminal domain"/>
    <property type="match status" value="1"/>
</dbReference>
<dbReference type="PANTHER" id="PTHR45860">
    <property type="entry name" value="TRANSLATION INITIATION FACTOR EIF-2B SUBUNIT ALPHA"/>
    <property type="match status" value="1"/>
</dbReference>
<evidence type="ECO:0000313" key="10">
    <source>
        <dbReference type="EMBL" id="KAK9729757.1"/>
    </source>
</evidence>
<dbReference type="InterPro" id="IPR042528">
    <property type="entry name" value="elF-2B_alpha_N"/>
</dbReference>
<accession>A0ABR2WBV2</accession>
<evidence type="ECO:0000313" key="11">
    <source>
        <dbReference type="Proteomes" id="UP001479436"/>
    </source>
</evidence>
<proteinExistence type="inferred from homology"/>
<organism evidence="10 11">
    <name type="scientific">Basidiobolus ranarum</name>
    <dbReference type="NCBI Taxonomy" id="34480"/>
    <lineage>
        <taxon>Eukaryota</taxon>
        <taxon>Fungi</taxon>
        <taxon>Fungi incertae sedis</taxon>
        <taxon>Zoopagomycota</taxon>
        <taxon>Entomophthoromycotina</taxon>
        <taxon>Basidiobolomycetes</taxon>
        <taxon>Basidiobolales</taxon>
        <taxon>Basidiobolaceae</taxon>
        <taxon>Basidiobolus</taxon>
    </lineage>
</organism>
<keyword evidence="3" id="KW-0963">Cytoplasm</keyword>